<dbReference type="GO" id="GO:0009897">
    <property type="term" value="C:external side of plasma membrane"/>
    <property type="evidence" value="ECO:0007669"/>
    <property type="project" value="TreeGrafter"/>
</dbReference>
<dbReference type="InterPro" id="IPR007110">
    <property type="entry name" value="Ig-like_dom"/>
</dbReference>
<dbReference type="SUPFAM" id="SSF48726">
    <property type="entry name" value="Immunoglobulin"/>
    <property type="match status" value="1"/>
</dbReference>
<feature type="non-terminal residue" evidence="5">
    <location>
        <position position="190"/>
    </location>
</feature>
<evidence type="ECO:0000313" key="5">
    <source>
        <dbReference type="EMBL" id="KAF5898060.1"/>
    </source>
</evidence>
<dbReference type="InterPro" id="IPR036179">
    <property type="entry name" value="Ig-like_dom_sf"/>
</dbReference>
<gene>
    <name evidence="5" type="ORF">DAT39_012222</name>
</gene>
<dbReference type="AlphaFoldDB" id="A0A8J4TMQ0"/>
<dbReference type="PROSITE" id="PS50835">
    <property type="entry name" value="IG_LIKE"/>
    <property type="match status" value="1"/>
</dbReference>
<dbReference type="PANTHER" id="PTHR11481:SF64">
    <property type="entry name" value="FC RECEPTOR-LIKE PROTEIN 4"/>
    <property type="match status" value="1"/>
</dbReference>
<evidence type="ECO:0000256" key="2">
    <source>
        <dbReference type="ARBA" id="ARBA00023157"/>
    </source>
</evidence>
<keyword evidence="1" id="KW-0732">Signal</keyword>
<feature type="transmembrane region" description="Helical" evidence="3">
    <location>
        <begin position="93"/>
        <end position="118"/>
    </location>
</feature>
<feature type="non-terminal residue" evidence="5">
    <location>
        <position position="1"/>
    </location>
</feature>
<dbReference type="Proteomes" id="UP000727407">
    <property type="component" value="Unassembled WGS sequence"/>
</dbReference>
<comment type="caution">
    <text evidence="5">The sequence shown here is derived from an EMBL/GenBank/DDBJ whole genome shotgun (WGS) entry which is preliminary data.</text>
</comment>
<dbReference type="InterPro" id="IPR013783">
    <property type="entry name" value="Ig-like_fold"/>
</dbReference>
<keyword evidence="5" id="KW-0675">Receptor</keyword>
<reference evidence="5" key="1">
    <citation type="submission" date="2020-07" db="EMBL/GenBank/DDBJ databases">
        <title>Clarias magur genome sequencing, assembly and annotation.</title>
        <authorList>
            <person name="Kushwaha B."/>
            <person name="Kumar R."/>
            <person name="Das P."/>
            <person name="Joshi C.G."/>
            <person name="Kumar D."/>
            <person name="Nagpure N.S."/>
            <person name="Pandey M."/>
            <person name="Agarwal S."/>
            <person name="Srivastava S."/>
            <person name="Singh M."/>
            <person name="Sahoo L."/>
            <person name="Jayasankar P."/>
            <person name="Meher P.K."/>
            <person name="Koringa P.G."/>
            <person name="Iquebal M.A."/>
            <person name="Das S.P."/>
            <person name="Bit A."/>
            <person name="Patnaik S."/>
            <person name="Patel N."/>
            <person name="Shah T.M."/>
            <person name="Hinsu A."/>
            <person name="Jena J.K."/>
        </authorList>
    </citation>
    <scope>NUCLEOTIDE SEQUENCE</scope>
    <source>
        <strain evidence="5">CIFAMagur01</strain>
        <tissue evidence="5">Testis</tissue>
    </source>
</reference>
<dbReference type="Pfam" id="PF13895">
    <property type="entry name" value="Ig_2"/>
    <property type="match status" value="1"/>
</dbReference>
<protein>
    <submittedName>
        <fullName evidence="5">Fc receptor-like protein 5</fullName>
    </submittedName>
</protein>
<sequence length="190" mass="21107">GDVILESPLHAVTEGRPLTLHCLNRKTNSSNLRADFYKDGSVLQTQTTGEMIIHKVSKSDEGFYHCKHPVRGESPKSWVSVRSSGSAYRKETVGVTVGLCVAFLVVILIFLVIPLWCYKMKKVMVNAYDTVDCADMSGRDEAAAESREVIYTEIIIKTKEKKNDVDAETSGGDVTYAEIKLKTNICDEIQ</sequence>
<evidence type="ECO:0000259" key="4">
    <source>
        <dbReference type="PROSITE" id="PS50835"/>
    </source>
</evidence>
<evidence type="ECO:0000313" key="6">
    <source>
        <dbReference type="Proteomes" id="UP000727407"/>
    </source>
</evidence>
<proteinExistence type="predicted"/>
<dbReference type="Gene3D" id="2.60.40.10">
    <property type="entry name" value="Immunoglobulins"/>
    <property type="match status" value="1"/>
</dbReference>
<dbReference type="InterPro" id="IPR050488">
    <property type="entry name" value="Ig_Fc_receptor"/>
</dbReference>
<keyword evidence="6" id="KW-1185">Reference proteome</keyword>
<keyword evidence="2" id="KW-1015">Disulfide bond</keyword>
<dbReference type="GO" id="GO:0004888">
    <property type="term" value="F:transmembrane signaling receptor activity"/>
    <property type="evidence" value="ECO:0007669"/>
    <property type="project" value="TreeGrafter"/>
</dbReference>
<dbReference type="GO" id="GO:0006955">
    <property type="term" value="P:immune response"/>
    <property type="evidence" value="ECO:0007669"/>
    <property type="project" value="TreeGrafter"/>
</dbReference>
<keyword evidence="3" id="KW-1133">Transmembrane helix</keyword>
<dbReference type="GO" id="GO:0007166">
    <property type="term" value="P:cell surface receptor signaling pathway"/>
    <property type="evidence" value="ECO:0007669"/>
    <property type="project" value="TreeGrafter"/>
</dbReference>
<name>A0A8J4TMQ0_CLAMG</name>
<organism evidence="5 6">
    <name type="scientific">Clarias magur</name>
    <name type="common">Asian catfish</name>
    <name type="synonym">Macropteronotus magur</name>
    <dbReference type="NCBI Taxonomy" id="1594786"/>
    <lineage>
        <taxon>Eukaryota</taxon>
        <taxon>Metazoa</taxon>
        <taxon>Chordata</taxon>
        <taxon>Craniata</taxon>
        <taxon>Vertebrata</taxon>
        <taxon>Euteleostomi</taxon>
        <taxon>Actinopterygii</taxon>
        <taxon>Neopterygii</taxon>
        <taxon>Teleostei</taxon>
        <taxon>Ostariophysi</taxon>
        <taxon>Siluriformes</taxon>
        <taxon>Clariidae</taxon>
        <taxon>Clarias</taxon>
    </lineage>
</organism>
<feature type="domain" description="Ig-like" evidence="4">
    <location>
        <begin position="12"/>
        <end position="66"/>
    </location>
</feature>
<accession>A0A8J4TMQ0</accession>
<evidence type="ECO:0000256" key="1">
    <source>
        <dbReference type="ARBA" id="ARBA00022729"/>
    </source>
</evidence>
<keyword evidence="3" id="KW-0812">Transmembrane</keyword>
<dbReference type="PANTHER" id="PTHR11481">
    <property type="entry name" value="IMMUNOGLOBULIN FC RECEPTOR"/>
    <property type="match status" value="1"/>
</dbReference>
<evidence type="ECO:0000256" key="3">
    <source>
        <dbReference type="SAM" id="Phobius"/>
    </source>
</evidence>
<keyword evidence="3" id="KW-0472">Membrane</keyword>
<dbReference type="OrthoDB" id="6151406at2759"/>
<dbReference type="EMBL" id="QNUK01000212">
    <property type="protein sequence ID" value="KAF5898060.1"/>
    <property type="molecule type" value="Genomic_DNA"/>
</dbReference>